<evidence type="ECO:0008006" key="4">
    <source>
        <dbReference type="Google" id="ProtNLM"/>
    </source>
</evidence>
<protein>
    <recommendedName>
        <fullName evidence="4">MalT-like TPR region domain-containing protein</fullName>
    </recommendedName>
</protein>
<reference evidence="3" key="1">
    <citation type="submission" date="2018-12" db="EMBL/GenBank/DDBJ databases">
        <title>Tengunoibacter tsumagoiensis gen. nov., sp. nov., Dictyobacter kobayashii sp. nov., D. alpinus sp. nov., and D. joshuensis sp. nov. and description of Dictyobacteraceae fam. nov. within the order Ktedonobacterales isolated from Tengu-no-mugimeshi.</title>
        <authorList>
            <person name="Wang C.M."/>
            <person name="Zheng Y."/>
            <person name="Sakai Y."/>
            <person name="Toyoda A."/>
            <person name="Minakuchi Y."/>
            <person name="Abe K."/>
            <person name="Yokota A."/>
            <person name="Yabe S."/>
        </authorList>
    </citation>
    <scope>NUCLEOTIDE SEQUENCE [LARGE SCALE GENOMIC DNA]</scope>
    <source>
        <strain evidence="3">Uno11</strain>
    </source>
</reference>
<evidence type="ECO:0000256" key="1">
    <source>
        <dbReference type="SAM" id="Phobius"/>
    </source>
</evidence>
<organism evidence="2 3">
    <name type="scientific">Dictyobacter kobayashii</name>
    <dbReference type="NCBI Taxonomy" id="2014872"/>
    <lineage>
        <taxon>Bacteria</taxon>
        <taxon>Bacillati</taxon>
        <taxon>Chloroflexota</taxon>
        <taxon>Ktedonobacteria</taxon>
        <taxon>Ktedonobacterales</taxon>
        <taxon>Dictyobacteraceae</taxon>
        <taxon>Dictyobacter</taxon>
    </lineage>
</organism>
<keyword evidence="3" id="KW-1185">Reference proteome</keyword>
<keyword evidence="1" id="KW-0812">Transmembrane</keyword>
<dbReference type="EMBL" id="BIFS01000002">
    <property type="protein sequence ID" value="GCE23041.1"/>
    <property type="molecule type" value="Genomic_DNA"/>
</dbReference>
<dbReference type="InterPro" id="IPR027417">
    <property type="entry name" value="P-loop_NTPase"/>
</dbReference>
<proteinExistence type="predicted"/>
<accession>A0A402AV81</accession>
<keyword evidence="1" id="KW-0472">Membrane</keyword>
<dbReference type="OrthoDB" id="433986at2"/>
<comment type="caution">
    <text evidence="2">The sequence shown here is derived from an EMBL/GenBank/DDBJ whole genome shotgun (WGS) entry which is preliminary data.</text>
</comment>
<dbReference type="SUPFAM" id="SSF48452">
    <property type="entry name" value="TPR-like"/>
    <property type="match status" value="1"/>
</dbReference>
<dbReference type="AlphaFoldDB" id="A0A402AV81"/>
<dbReference type="InterPro" id="IPR011990">
    <property type="entry name" value="TPR-like_helical_dom_sf"/>
</dbReference>
<dbReference type="Proteomes" id="UP000287188">
    <property type="component" value="Unassembled WGS sequence"/>
</dbReference>
<dbReference type="RefSeq" id="WP_126556543.1">
    <property type="nucleotide sequence ID" value="NZ_BIFS01000002.1"/>
</dbReference>
<dbReference type="Gene3D" id="1.25.40.10">
    <property type="entry name" value="Tetratricopeptide repeat domain"/>
    <property type="match status" value="1"/>
</dbReference>
<keyword evidence="1" id="KW-1133">Transmembrane helix</keyword>
<evidence type="ECO:0000313" key="3">
    <source>
        <dbReference type="Proteomes" id="UP000287188"/>
    </source>
</evidence>
<name>A0A402AV81_9CHLR</name>
<feature type="transmembrane region" description="Helical" evidence="1">
    <location>
        <begin position="12"/>
        <end position="35"/>
    </location>
</feature>
<dbReference type="SUPFAM" id="SSF52540">
    <property type="entry name" value="P-loop containing nucleoside triphosphate hydrolases"/>
    <property type="match status" value="1"/>
</dbReference>
<evidence type="ECO:0000313" key="2">
    <source>
        <dbReference type="EMBL" id="GCE23041.1"/>
    </source>
</evidence>
<sequence length="607" mass="69264">MSLFFPLHQVIILLPLASKCLIIGLAVLFAASLVYRRRLHAHSAMSRKRDYLLQSVASLHASDFRLMHYVQDIYLSRQVDRVVRETLRELAAATNRSLLGVCIVGPPLQGKTRLAWEAMRAELADWTVVRWPHVCYRALAPFDFSSGIERRFVLWLDDVYEFAHPDEANAILDFIRLCSIHDVHLIVIATCQDGELQRQAEHYLDSLLGRLKTVILPPMDQCEQRELLYSFSEQGDAVYGDEVDGAPGLLVLRIKCMRERYLHLPCEARYVLQALKLLHSAHIYLYSDTQVKTIVQYVFGCQYANWSDIYAVLEQEHFIVRRTGDRDAGDIIEPVANSYIGDDVIMDFPARQVPLTYYWIQLKNSFKQHADIKGLNYLGLAFATCPQENPLHNLFQAEACYRNALQLCSKRSMPYYWANIQGNLGDVFQAQAAMFAGVEGRFLVQRAITAYHDALTVYSPTGSPIAWAKTLSRLGRLSQAQARVMKGDESYCLLGNALQTYEETMVVYTREHTPIDWAMTLNDMGLTLHSQAQLREGFICYQLLQQALSTYQDALMVYIDNHAFRYRAQIQRNLGNILCDQAKLAIGEEQSSLLDRALAAYQDALTY</sequence>
<gene>
    <name evidence="2" type="ORF">KDK_68410</name>
</gene>